<reference evidence="3" key="2">
    <citation type="journal article" date="2023" name="Pathogens">
        <title>Pathological Features and Genomic Characterization of an Actinobacillus equuli subsp. equuli Bearing Unique Virulence-Associated Genes from an Adult Horse with Pleuropneumonia.</title>
        <authorList>
            <person name="Kamali M."/>
            <person name="Carossino M."/>
            <person name="Del Piero F."/>
            <person name="Peak L."/>
            <person name="Mitchell M.S."/>
            <person name="Willette J."/>
            <person name="Baker R."/>
            <person name="Li F."/>
            <person name="Kenez A."/>
            <person name="Balasuriya U.B.R."/>
            <person name="Go Y.Y."/>
        </authorList>
    </citation>
    <scope>NUCLEOTIDE SEQUENCE</scope>
    <source>
        <strain evidence="3">4524</strain>
    </source>
</reference>
<comment type="caution">
    <text evidence="3">The sequence shown here is derived from an EMBL/GenBank/DDBJ whole genome shotgun (WGS) entry which is preliminary data.</text>
</comment>
<feature type="chain" id="PRO_5040862921" evidence="1">
    <location>
        <begin position="24"/>
        <end position="806"/>
    </location>
</feature>
<evidence type="ECO:0000259" key="2">
    <source>
        <dbReference type="Pfam" id="PF21197"/>
    </source>
</evidence>
<organism evidence="3 4">
    <name type="scientific">Actinobacillus equuli subsp. equuli</name>
    <dbReference type="NCBI Taxonomy" id="202947"/>
    <lineage>
        <taxon>Bacteria</taxon>
        <taxon>Pseudomonadati</taxon>
        <taxon>Pseudomonadota</taxon>
        <taxon>Gammaproteobacteria</taxon>
        <taxon>Pasteurellales</taxon>
        <taxon>Pasteurellaceae</taxon>
        <taxon>Actinobacillus</taxon>
    </lineage>
</organism>
<dbReference type="InterPro" id="IPR049003">
    <property type="entry name" value="PgaA_barrel"/>
</dbReference>
<reference evidence="3" key="1">
    <citation type="submission" date="2022-11" db="EMBL/GenBank/DDBJ databases">
        <authorList>
            <person name="Kamali M."/>
            <person name="Peak L."/>
            <person name="Go Y.Y."/>
            <person name="Balasuriya U.B.R."/>
            <person name="Carossino M."/>
        </authorList>
    </citation>
    <scope>NUCLEOTIDE SEQUENCE</scope>
    <source>
        <strain evidence="3">4524</strain>
    </source>
</reference>
<proteinExistence type="predicted"/>
<evidence type="ECO:0000256" key="1">
    <source>
        <dbReference type="SAM" id="SignalP"/>
    </source>
</evidence>
<feature type="domain" description="PgaA membrane beta barrel" evidence="2">
    <location>
        <begin position="598"/>
        <end position="806"/>
    </location>
</feature>
<dbReference type="GO" id="GO:1901515">
    <property type="term" value="F:poly-beta-1,6-N-acetyl-D-glucosamine transmembrane transporter activity"/>
    <property type="evidence" value="ECO:0007669"/>
    <property type="project" value="InterPro"/>
</dbReference>
<dbReference type="Gene3D" id="1.25.40.10">
    <property type="entry name" value="Tetratricopeptide repeat domain"/>
    <property type="match status" value="2"/>
</dbReference>
<feature type="signal peptide" evidence="1">
    <location>
        <begin position="1"/>
        <end position="23"/>
    </location>
</feature>
<sequence length="806" mass="91989">MGIKFNHVVLALLSTTAANTVFANQSPIDIKREEIVIFARQGDSQLEQAITQMSALYKKAQDQKVRDDLIALMVRKGQFKEATQVCSRCNVNSFSESELENLAKAYRTSQNLPKSLQLYAKLRSSYPQNPNGLLGSALVETELGKYQDAQTHLAQYKQKFGADDGYKDASSFLLDQTEPELAKLGRWQDQIKANPSNHKLAIQLYRLAAKLNVHPVQDQLVQSYPELFTAKDKAWLEHSEVISAVKGNSSLKKVELQNAHKRLTRVIENTDTENPLYQQAIQDRLAIANRLNNNELVREDYQRLTALDKGIPDYVKEAYADTLLREGSAFKALEIYQELEAKERAQHNAVNTALLFKLISASSDAGYFQQAQDYQDQIRESETIWDFTHTTRLSNPNYERAYYNQVNLHNWRGDKSTAIENLVDRLMHRVPGDPWTMLALSDLESSRNNHDRANFLADKASHFLGESDQGAYKNQRANIALSQGNLREVRKLIDSYTEEEREGAESVLKNYEDARRGSFSASFGVLHQTAPKNKSSNETTQEYYLNSPKSADGHYAYVHYAEEKVPTEDTVLKQRRIGIGTYVNLYPVNVNVEAGKGIKLHDKGYLSLATAYQFNQRWRFELSGNLNGSGTPIKAINQGVYTKDIGFATTYTYRDLFRVGAGINAMKFDDGNLRKSFYAWASAETFRKDRWALTNNLRFDYQRNKETTSAWYYNPLKSRNIEFGADLSYWQPMNYGVALTHHIRGSVGQYKQQGHKAERSWSLSYGHDWRITKKVSLSYEIGRKKNIYDGDAEFNNYGNVNLSYSF</sequence>
<dbReference type="InterPro" id="IPR011990">
    <property type="entry name" value="TPR-like_helical_dom_sf"/>
</dbReference>
<accession>A0A9X4JD76</accession>
<name>A0A9X4JD76_ACTEU</name>
<dbReference type="Pfam" id="PF21197">
    <property type="entry name" value="PgaA_barrel"/>
    <property type="match status" value="1"/>
</dbReference>
<gene>
    <name evidence="3" type="primary">pgaA</name>
    <name evidence="3" type="ORF">OQ257_04655</name>
</gene>
<dbReference type="EMBL" id="JAPHVQ010000003">
    <property type="protein sequence ID" value="MDE8034454.1"/>
    <property type="molecule type" value="Genomic_DNA"/>
</dbReference>
<protein>
    <submittedName>
        <fullName evidence="3">Poly-beta-1,6 N-acetyl-D-glucosamine export porin PgaA</fullName>
    </submittedName>
</protein>
<dbReference type="Proteomes" id="UP001142444">
    <property type="component" value="Unassembled WGS sequence"/>
</dbReference>
<dbReference type="AlphaFoldDB" id="A0A9X4JD76"/>
<keyword evidence="4" id="KW-1185">Reference proteome</keyword>
<dbReference type="RefSeq" id="WP_275217608.1">
    <property type="nucleotide sequence ID" value="NZ_JAPHVQ010000003.1"/>
</dbReference>
<evidence type="ECO:0000313" key="4">
    <source>
        <dbReference type="Proteomes" id="UP001142444"/>
    </source>
</evidence>
<dbReference type="InterPro" id="IPR023870">
    <property type="entry name" value="PGA_export_porin_PgaA"/>
</dbReference>
<dbReference type="NCBIfam" id="TIGR03939">
    <property type="entry name" value="PGA_TPR_OMP"/>
    <property type="match status" value="1"/>
</dbReference>
<keyword evidence="1" id="KW-0732">Signal</keyword>
<dbReference type="SUPFAM" id="SSF48452">
    <property type="entry name" value="TPR-like"/>
    <property type="match status" value="2"/>
</dbReference>
<evidence type="ECO:0000313" key="3">
    <source>
        <dbReference type="EMBL" id="MDE8034454.1"/>
    </source>
</evidence>